<protein>
    <submittedName>
        <fullName evidence="3">M23 family metallopeptidase</fullName>
    </submittedName>
</protein>
<evidence type="ECO:0000313" key="3">
    <source>
        <dbReference type="EMBL" id="TFD91991.1"/>
    </source>
</evidence>
<dbReference type="Proteomes" id="UP000298468">
    <property type="component" value="Unassembled WGS sequence"/>
</dbReference>
<dbReference type="Pfam" id="PF01551">
    <property type="entry name" value="Peptidase_M23"/>
    <property type="match status" value="1"/>
</dbReference>
<evidence type="ECO:0000313" key="4">
    <source>
        <dbReference type="Proteomes" id="UP000298468"/>
    </source>
</evidence>
<feature type="domain" description="M23ase beta-sheet core" evidence="2">
    <location>
        <begin position="136"/>
        <end position="228"/>
    </location>
</feature>
<proteinExistence type="predicted"/>
<keyword evidence="4" id="KW-1185">Reference proteome</keyword>
<sequence>MTVTGRPRRFAGTLASTRSAVGRFRRRSAPAPPRLVALPACAILASLLAVSPTAPVGPVPAPPAARAASTTAATAATAPAATKPAGAAAARTATPAAAAQAWAAAPAQAAAWTWPVGPPCDVLRSFEAPAGRYAAGHRGIDLVAGEGDTVRSPADGVVTFVGTVVDRPVVSIQHGNDLLSSFEPVTATVSEGDRVQAGQVIGIVATGAHCTDRCVHFGVRRHGQYISPVLFLGALARAVLLPLPPAGPVPR</sequence>
<dbReference type="CDD" id="cd12797">
    <property type="entry name" value="M23_peptidase"/>
    <property type="match status" value="1"/>
</dbReference>
<dbReference type="Gene3D" id="2.70.70.10">
    <property type="entry name" value="Glucose Permease (Domain IIA)"/>
    <property type="match status" value="1"/>
</dbReference>
<evidence type="ECO:0000259" key="2">
    <source>
        <dbReference type="Pfam" id="PF01551"/>
    </source>
</evidence>
<dbReference type="PANTHER" id="PTHR21666:SF289">
    <property type="entry name" value="L-ALA--D-GLU ENDOPEPTIDASE"/>
    <property type="match status" value="1"/>
</dbReference>
<dbReference type="PANTHER" id="PTHR21666">
    <property type="entry name" value="PEPTIDASE-RELATED"/>
    <property type="match status" value="1"/>
</dbReference>
<dbReference type="InterPro" id="IPR050570">
    <property type="entry name" value="Cell_wall_metabolism_enzyme"/>
</dbReference>
<dbReference type="GO" id="GO:0004222">
    <property type="term" value="F:metalloendopeptidase activity"/>
    <property type="evidence" value="ECO:0007669"/>
    <property type="project" value="TreeGrafter"/>
</dbReference>
<dbReference type="RefSeq" id="WP_134640109.1">
    <property type="nucleotide sequence ID" value="NZ_SOHM01000012.1"/>
</dbReference>
<keyword evidence="1" id="KW-0732">Signal</keyword>
<dbReference type="SUPFAM" id="SSF51261">
    <property type="entry name" value="Duplicated hybrid motif"/>
    <property type="match status" value="1"/>
</dbReference>
<comment type="caution">
    <text evidence="3">The sequence shown here is derived from an EMBL/GenBank/DDBJ whole genome shotgun (WGS) entry which is preliminary data.</text>
</comment>
<dbReference type="InterPro" id="IPR011055">
    <property type="entry name" value="Dup_hybrid_motif"/>
</dbReference>
<dbReference type="EMBL" id="SOHM01000012">
    <property type="protein sequence ID" value="TFD91991.1"/>
    <property type="molecule type" value="Genomic_DNA"/>
</dbReference>
<dbReference type="OrthoDB" id="5245088at2"/>
<dbReference type="AlphaFoldDB" id="A0A4R9BXF0"/>
<gene>
    <name evidence="3" type="ORF">E3T61_06640</name>
</gene>
<reference evidence="3 4" key="1">
    <citation type="submission" date="2019-03" db="EMBL/GenBank/DDBJ databases">
        <title>Genomics of glacier-inhabiting Cryobacterium strains.</title>
        <authorList>
            <person name="Liu Q."/>
            <person name="Xin Y.-H."/>
        </authorList>
    </citation>
    <scope>NUCLEOTIDE SEQUENCE [LARGE SCALE GENOMIC DNA]</scope>
    <source>
        <strain evidence="3 4">Sr59</strain>
    </source>
</reference>
<dbReference type="InterPro" id="IPR016047">
    <property type="entry name" value="M23ase_b-sheet_dom"/>
</dbReference>
<accession>A0A4R9BXF0</accession>
<organism evidence="3 4">
    <name type="scientific">Cryobacterium lactosi</name>
    <dbReference type="NCBI Taxonomy" id="1259202"/>
    <lineage>
        <taxon>Bacteria</taxon>
        <taxon>Bacillati</taxon>
        <taxon>Actinomycetota</taxon>
        <taxon>Actinomycetes</taxon>
        <taxon>Micrococcales</taxon>
        <taxon>Microbacteriaceae</taxon>
        <taxon>Cryobacterium</taxon>
    </lineage>
</organism>
<evidence type="ECO:0000256" key="1">
    <source>
        <dbReference type="ARBA" id="ARBA00022729"/>
    </source>
</evidence>
<name>A0A4R9BXF0_9MICO</name>